<comment type="similarity">
    <text evidence="1 8">Belongs to the SELO family.</text>
</comment>
<keyword evidence="5 8" id="KW-0547">Nucleotide-binding</keyword>
<dbReference type="RefSeq" id="WP_058297136.1">
    <property type="nucleotide sequence ID" value="NZ_FMAU01000001.1"/>
</dbReference>
<comment type="catalytic activity">
    <reaction evidence="8">
        <text>L-tyrosyl-[protein] + ATP = O-(5'-adenylyl)-L-tyrosyl-[protein] + diphosphate</text>
        <dbReference type="Rhea" id="RHEA:54288"/>
        <dbReference type="Rhea" id="RHEA-COMP:10136"/>
        <dbReference type="Rhea" id="RHEA-COMP:13846"/>
        <dbReference type="ChEBI" id="CHEBI:30616"/>
        <dbReference type="ChEBI" id="CHEBI:33019"/>
        <dbReference type="ChEBI" id="CHEBI:46858"/>
        <dbReference type="ChEBI" id="CHEBI:83624"/>
        <dbReference type="EC" id="2.7.7.108"/>
    </reaction>
</comment>
<feature type="binding site" evidence="8">
    <location>
        <position position="128"/>
    </location>
    <ligand>
        <name>ATP</name>
        <dbReference type="ChEBI" id="CHEBI:30616"/>
    </ligand>
</feature>
<keyword evidence="2 8" id="KW-0808">Transferase</keyword>
<gene>
    <name evidence="8" type="primary">ydiU</name>
    <name evidence="8" type="synonym">selO</name>
    <name evidence="10" type="ORF">GA0061094_0211</name>
</gene>
<dbReference type="OrthoDB" id="9773505at2"/>
<dbReference type="PANTHER" id="PTHR32057">
    <property type="entry name" value="PROTEIN ADENYLYLTRANSFERASE SELO, MITOCHONDRIAL"/>
    <property type="match status" value="1"/>
</dbReference>
<evidence type="ECO:0000256" key="6">
    <source>
        <dbReference type="ARBA" id="ARBA00022840"/>
    </source>
</evidence>
<feature type="binding site" evidence="8">
    <location>
        <position position="129"/>
    </location>
    <ligand>
        <name>ATP</name>
        <dbReference type="ChEBI" id="CHEBI:30616"/>
    </ligand>
</feature>
<feature type="binding site" evidence="8">
    <location>
        <position position="96"/>
    </location>
    <ligand>
        <name>ATP</name>
        <dbReference type="ChEBI" id="CHEBI:30616"/>
    </ligand>
</feature>
<keyword evidence="8" id="KW-0464">Manganese</keyword>
<evidence type="ECO:0000256" key="4">
    <source>
        <dbReference type="ARBA" id="ARBA00022723"/>
    </source>
</evidence>
<comment type="catalytic activity">
    <reaction evidence="8">
        <text>L-tyrosyl-[protein] + UTP = O-(5'-uridylyl)-L-tyrosyl-[protein] + diphosphate</text>
        <dbReference type="Rhea" id="RHEA:83887"/>
        <dbReference type="Rhea" id="RHEA-COMP:10136"/>
        <dbReference type="Rhea" id="RHEA-COMP:20238"/>
        <dbReference type="ChEBI" id="CHEBI:33019"/>
        <dbReference type="ChEBI" id="CHEBI:46398"/>
        <dbReference type="ChEBI" id="CHEBI:46858"/>
        <dbReference type="ChEBI" id="CHEBI:90602"/>
    </reaction>
</comment>
<dbReference type="InterPro" id="IPR003846">
    <property type="entry name" value="SelO"/>
</dbReference>
<comment type="catalytic activity">
    <reaction evidence="8">
        <text>L-threonyl-[protein] + ATP = 3-O-(5'-adenylyl)-L-threonyl-[protein] + diphosphate</text>
        <dbReference type="Rhea" id="RHEA:54292"/>
        <dbReference type="Rhea" id="RHEA-COMP:11060"/>
        <dbReference type="Rhea" id="RHEA-COMP:13847"/>
        <dbReference type="ChEBI" id="CHEBI:30013"/>
        <dbReference type="ChEBI" id="CHEBI:30616"/>
        <dbReference type="ChEBI" id="CHEBI:33019"/>
        <dbReference type="ChEBI" id="CHEBI:138113"/>
        <dbReference type="EC" id="2.7.7.108"/>
    </reaction>
</comment>
<comment type="function">
    <text evidence="8">Nucleotidyltransferase involved in the post-translational modification of proteins. It can catalyze the addition of adenosine monophosphate (AMP) or uridine monophosphate (UMP) to a protein, resulting in modifications known as AMPylation and UMPylation.</text>
</comment>
<feature type="active site" description="Proton acceptor" evidence="8">
    <location>
        <position position="255"/>
    </location>
</feature>
<accession>A0A0V8HPE8</accession>
<feature type="binding site" evidence="8">
    <location>
        <position position="179"/>
    </location>
    <ligand>
        <name>ATP</name>
        <dbReference type="ChEBI" id="CHEBI:30616"/>
    </ligand>
</feature>
<dbReference type="NCBIfam" id="NF000658">
    <property type="entry name" value="PRK00029.1"/>
    <property type="match status" value="1"/>
</dbReference>
<comment type="cofactor">
    <cofactor evidence="8">
        <name>Mg(2+)</name>
        <dbReference type="ChEBI" id="CHEBI:18420"/>
    </cofactor>
    <cofactor evidence="8">
        <name>Mn(2+)</name>
        <dbReference type="ChEBI" id="CHEBI:29035"/>
    </cofactor>
</comment>
<dbReference type="GO" id="GO:0000287">
    <property type="term" value="F:magnesium ion binding"/>
    <property type="evidence" value="ECO:0007669"/>
    <property type="project" value="UniProtKB-UniRule"/>
</dbReference>
<evidence type="ECO:0000256" key="9">
    <source>
        <dbReference type="SAM" id="MobiDB-lite"/>
    </source>
</evidence>
<keyword evidence="4 8" id="KW-0479">Metal-binding</keyword>
<evidence type="ECO:0000256" key="3">
    <source>
        <dbReference type="ARBA" id="ARBA00022695"/>
    </source>
</evidence>
<organism evidence="10 11">
    <name type="scientific">[Bacillus] enclensis</name>
    <dbReference type="NCBI Taxonomy" id="1402860"/>
    <lineage>
        <taxon>Bacteria</taxon>
        <taxon>Bacillati</taxon>
        <taxon>Bacillota</taxon>
        <taxon>Bacilli</taxon>
        <taxon>Bacillales</taxon>
        <taxon>Bacillaceae</taxon>
        <taxon>Rossellomorea</taxon>
    </lineage>
</organism>
<reference evidence="11" key="1">
    <citation type="submission" date="2016-08" db="EMBL/GenBank/DDBJ databases">
        <authorList>
            <person name="Varghese N."/>
            <person name="Submissions Spin"/>
        </authorList>
    </citation>
    <scope>NUCLEOTIDE SEQUENCE [LARGE SCALE GENOMIC DNA]</scope>
    <source>
        <strain evidence="11">SGD-1123</strain>
    </source>
</reference>
<feature type="region of interest" description="Disordered" evidence="9">
    <location>
        <begin position="469"/>
        <end position="490"/>
    </location>
</feature>
<proteinExistence type="inferred from homology"/>
<evidence type="ECO:0000256" key="5">
    <source>
        <dbReference type="ARBA" id="ARBA00022741"/>
    </source>
</evidence>
<dbReference type="EC" id="2.7.7.108" evidence="8"/>
<keyword evidence="6 8" id="KW-0067">ATP-binding</keyword>
<feature type="binding site" evidence="8">
    <location>
        <position position="265"/>
    </location>
    <ligand>
        <name>ATP</name>
        <dbReference type="ChEBI" id="CHEBI:30616"/>
    </ligand>
</feature>
<dbReference type="EC" id="2.7.7.-" evidence="8"/>
<feature type="binding site" evidence="8">
    <location>
        <position position="256"/>
    </location>
    <ligand>
        <name>Mg(2+)</name>
        <dbReference type="ChEBI" id="CHEBI:18420"/>
    </ligand>
</feature>
<name>A0A0V8HPE8_9BACI</name>
<evidence type="ECO:0000313" key="10">
    <source>
        <dbReference type="EMBL" id="SCB74328.1"/>
    </source>
</evidence>
<feature type="binding site" evidence="8">
    <location>
        <position position="186"/>
    </location>
    <ligand>
        <name>ATP</name>
        <dbReference type="ChEBI" id="CHEBI:30616"/>
    </ligand>
</feature>
<evidence type="ECO:0000256" key="7">
    <source>
        <dbReference type="ARBA" id="ARBA00022842"/>
    </source>
</evidence>
<comment type="catalytic activity">
    <reaction evidence="8">
        <text>L-seryl-[protein] + ATP = 3-O-(5'-adenylyl)-L-seryl-[protein] + diphosphate</text>
        <dbReference type="Rhea" id="RHEA:58120"/>
        <dbReference type="Rhea" id="RHEA-COMP:9863"/>
        <dbReference type="Rhea" id="RHEA-COMP:15073"/>
        <dbReference type="ChEBI" id="CHEBI:29999"/>
        <dbReference type="ChEBI" id="CHEBI:30616"/>
        <dbReference type="ChEBI" id="CHEBI:33019"/>
        <dbReference type="ChEBI" id="CHEBI:142516"/>
        <dbReference type="EC" id="2.7.7.108"/>
    </reaction>
</comment>
<dbReference type="GO" id="GO:0030145">
    <property type="term" value="F:manganese ion binding"/>
    <property type="evidence" value="ECO:0007669"/>
    <property type="project" value="UniProtKB-UniRule"/>
</dbReference>
<comment type="catalytic activity">
    <reaction evidence="8">
        <text>L-seryl-[protein] + UTP = O-(5'-uridylyl)-L-seryl-[protein] + diphosphate</text>
        <dbReference type="Rhea" id="RHEA:64604"/>
        <dbReference type="Rhea" id="RHEA-COMP:9863"/>
        <dbReference type="Rhea" id="RHEA-COMP:16635"/>
        <dbReference type="ChEBI" id="CHEBI:29999"/>
        <dbReference type="ChEBI" id="CHEBI:33019"/>
        <dbReference type="ChEBI" id="CHEBI:46398"/>
        <dbReference type="ChEBI" id="CHEBI:156051"/>
    </reaction>
</comment>
<dbReference type="EMBL" id="FMAU01000001">
    <property type="protein sequence ID" value="SCB74328.1"/>
    <property type="molecule type" value="Genomic_DNA"/>
</dbReference>
<feature type="binding site" evidence="8">
    <location>
        <position position="265"/>
    </location>
    <ligand>
        <name>Mg(2+)</name>
        <dbReference type="ChEBI" id="CHEBI:18420"/>
    </ligand>
</feature>
<dbReference type="HAMAP" id="MF_00692">
    <property type="entry name" value="SelO"/>
    <property type="match status" value="1"/>
</dbReference>
<dbReference type="Pfam" id="PF02696">
    <property type="entry name" value="SelO"/>
    <property type="match status" value="1"/>
</dbReference>
<evidence type="ECO:0000256" key="2">
    <source>
        <dbReference type="ARBA" id="ARBA00022679"/>
    </source>
</evidence>
<feature type="binding site" evidence="8">
    <location>
        <position position="95"/>
    </location>
    <ligand>
        <name>ATP</name>
        <dbReference type="ChEBI" id="CHEBI:30616"/>
    </ligand>
</feature>
<keyword evidence="7 8" id="KW-0460">Magnesium</keyword>
<feature type="binding site" evidence="8">
    <location>
        <position position="116"/>
    </location>
    <ligand>
        <name>ATP</name>
        <dbReference type="ChEBI" id="CHEBI:30616"/>
    </ligand>
</feature>
<sequence>MKEKKTTEAGWNFDDSYTSLPQTFYRKQMPTPVASPHLVILNGSLAESLGLDTDILQSESGVEVFAGNEPPEGAEPLAQAYAGHQFGHFTMLGDGRAVLLGEQLTPAGERFDIQLKGAGRTAYSRGGDGRAGLGPMLREYIISEAMHALGIPTTRSLAVVTTGEAIIRETEQTGAILTRVASSHLRVGTFQYASKFGSEDDVRALADYAIERHYPEAAGAENPYLQLLNGVIGRQAELVAKWQLAGFIHGVMNTDNMTISGETIDYGPCAFMDTFDPATVFSSIDRQGRYAYGNQPPMTGWNLARFAETLLPLLHDDSEQAVGIAQDAISEFPTLYHAHWLKGMRAKLGLFGEEDGDKVLIEELLGMMHEQKADYTNTFRALTFGREGDSALFSLEAFVQWKKRWQERTGRQPESEEDARRLMKNSNPAVIPRNHRVEEALEAAVERGDLSVLERLLRVLSHPYEHSPEQEEYCAPAPPSERPYRTFCGT</sequence>
<comment type="catalytic activity">
    <reaction evidence="8">
        <text>L-histidyl-[protein] + UTP = N(tele)-(5'-uridylyl)-L-histidyl-[protein] + diphosphate</text>
        <dbReference type="Rhea" id="RHEA:83891"/>
        <dbReference type="Rhea" id="RHEA-COMP:9745"/>
        <dbReference type="Rhea" id="RHEA-COMP:20239"/>
        <dbReference type="ChEBI" id="CHEBI:29979"/>
        <dbReference type="ChEBI" id="CHEBI:33019"/>
        <dbReference type="ChEBI" id="CHEBI:46398"/>
        <dbReference type="ChEBI" id="CHEBI:233474"/>
    </reaction>
</comment>
<dbReference type="GO" id="GO:0005524">
    <property type="term" value="F:ATP binding"/>
    <property type="evidence" value="ECO:0007669"/>
    <property type="project" value="UniProtKB-UniRule"/>
</dbReference>
<dbReference type="GO" id="GO:0070733">
    <property type="term" value="F:AMPylase activity"/>
    <property type="evidence" value="ECO:0007669"/>
    <property type="project" value="UniProtKB-EC"/>
</dbReference>
<evidence type="ECO:0000313" key="11">
    <source>
        <dbReference type="Proteomes" id="UP000181997"/>
    </source>
</evidence>
<dbReference type="PANTHER" id="PTHR32057:SF14">
    <property type="entry name" value="PROTEIN ADENYLYLTRANSFERASE SELO, MITOCHONDRIAL"/>
    <property type="match status" value="1"/>
</dbReference>
<protein>
    <recommendedName>
        <fullName evidence="8">Protein nucleotidyltransferase YdiU</fullName>
        <ecNumber evidence="8">2.7.7.-</ecNumber>
    </recommendedName>
    <alternativeName>
        <fullName evidence="8">Protein adenylyltransferase YdiU</fullName>
        <ecNumber evidence="8">2.7.7.108</ecNumber>
    </alternativeName>
    <alternativeName>
        <fullName evidence="8">Protein uridylyltransferase YdiU</fullName>
        <ecNumber evidence="8">2.7.7.-</ecNumber>
    </alternativeName>
</protein>
<keyword evidence="3 8" id="KW-0548">Nucleotidyltransferase</keyword>
<evidence type="ECO:0000256" key="1">
    <source>
        <dbReference type="ARBA" id="ARBA00009747"/>
    </source>
</evidence>
<dbReference type="AlphaFoldDB" id="A0A0V8HPE8"/>
<evidence type="ECO:0000256" key="8">
    <source>
        <dbReference type="HAMAP-Rule" id="MF_00692"/>
    </source>
</evidence>
<feature type="binding site" evidence="8">
    <location>
        <position position="93"/>
    </location>
    <ligand>
        <name>ATP</name>
        <dbReference type="ChEBI" id="CHEBI:30616"/>
    </ligand>
</feature>
<dbReference type="Proteomes" id="UP000181997">
    <property type="component" value="Unassembled WGS sequence"/>
</dbReference>
<keyword evidence="11" id="KW-1185">Reference proteome</keyword>